<dbReference type="PANTHER" id="PTHR28069:SF1">
    <property type="entry name" value="PROTEIN MSS51, MITOCHONDRIAL"/>
    <property type="match status" value="1"/>
</dbReference>
<dbReference type="OrthoDB" id="5282002at2759"/>
<organism evidence="2 3">
    <name type="scientific">Hanseniaspora valbyensis NRRL Y-1626</name>
    <dbReference type="NCBI Taxonomy" id="766949"/>
    <lineage>
        <taxon>Eukaryota</taxon>
        <taxon>Fungi</taxon>
        <taxon>Dikarya</taxon>
        <taxon>Ascomycota</taxon>
        <taxon>Saccharomycotina</taxon>
        <taxon>Saccharomycetes</taxon>
        <taxon>Saccharomycodales</taxon>
        <taxon>Saccharomycodaceae</taxon>
        <taxon>Hanseniaspora</taxon>
    </lineage>
</organism>
<proteinExistence type="predicted"/>
<evidence type="ECO:0000313" key="2">
    <source>
        <dbReference type="EMBL" id="OBA29154.1"/>
    </source>
</evidence>
<keyword evidence="3" id="KW-1185">Reference proteome</keyword>
<dbReference type="GO" id="GO:0033617">
    <property type="term" value="P:mitochondrial respiratory chain complex IV assembly"/>
    <property type="evidence" value="ECO:0007669"/>
    <property type="project" value="TreeGrafter"/>
</dbReference>
<dbReference type="SMART" id="SM00993">
    <property type="entry name" value="YL1_C"/>
    <property type="match status" value="1"/>
</dbReference>
<evidence type="ECO:0000259" key="1">
    <source>
        <dbReference type="SMART" id="SM00993"/>
    </source>
</evidence>
<protein>
    <recommendedName>
        <fullName evidence="1">Vps72/YL1 C-terminal domain-containing protein</fullName>
    </recommendedName>
</protein>
<accession>A0A1B7TK98</accession>
<dbReference type="GO" id="GO:0005739">
    <property type="term" value="C:mitochondrion"/>
    <property type="evidence" value="ECO:0007669"/>
    <property type="project" value="GOC"/>
</dbReference>
<name>A0A1B7TK98_9ASCO</name>
<sequence>MNPADFYDLKVKAHKPALKHQFDYTDVNNGLDSTYPTIENRFKPWNELMHESAYVKAAVKQIQDSAVCPITGGKVEYFDPVSGLPTHSSEEAYLKDTNYIESNRPELLKLAVAYENDSISKRDFPEYDLAEEQAQGQSISYNNWESWFYTRQFNSMETQFHIAQSTKFLTYPITIASILAQNSPYFLTNKNGSITHEGLKSLSALRYSIFPKFRETTSVNEDDLLQPDRALRIFIVGSKSEALLPIASWMYETMKGLLDTKCPVFMSGHSIDGFMNDWKMIMDRYDEQLDIMMEPTENVFGSTKWQINPYMPTYAFQSNMFIGGFRGKRYHAVKVDE</sequence>
<dbReference type="EMBL" id="LXPE01000001">
    <property type="protein sequence ID" value="OBA29154.1"/>
    <property type="molecule type" value="Genomic_DNA"/>
</dbReference>
<dbReference type="AlphaFoldDB" id="A0A1B7TK98"/>
<gene>
    <name evidence="2" type="ORF">HANVADRAFT_54592</name>
</gene>
<reference evidence="3" key="1">
    <citation type="journal article" date="2016" name="Proc. Natl. Acad. Sci. U.S.A.">
        <title>Comparative genomics of biotechnologically important yeasts.</title>
        <authorList>
            <person name="Riley R."/>
            <person name="Haridas S."/>
            <person name="Wolfe K.H."/>
            <person name="Lopes M.R."/>
            <person name="Hittinger C.T."/>
            <person name="Goeker M."/>
            <person name="Salamov A.A."/>
            <person name="Wisecaver J.H."/>
            <person name="Long T.M."/>
            <person name="Calvey C.H."/>
            <person name="Aerts A.L."/>
            <person name="Barry K.W."/>
            <person name="Choi C."/>
            <person name="Clum A."/>
            <person name="Coughlan A.Y."/>
            <person name="Deshpande S."/>
            <person name="Douglass A.P."/>
            <person name="Hanson S.J."/>
            <person name="Klenk H.-P."/>
            <person name="LaButti K.M."/>
            <person name="Lapidus A."/>
            <person name="Lindquist E.A."/>
            <person name="Lipzen A.M."/>
            <person name="Meier-Kolthoff J.P."/>
            <person name="Ohm R.A."/>
            <person name="Otillar R.P."/>
            <person name="Pangilinan J.L."/>
            <person name="Peng Y."/>
            <person name="Rokas A."/>
            <person name="Rosa C.A."/>
            <person name="Scheuner C."/>
            <person name="Sibirny A.A."/>
            <person name="Slot J.C."/>
            <person name="Stielow J.B."/>
            <person name="Sun H."/>
            <person name="Kurtzman C.P."/>
            <person name="Blackwell M."/>
            <person name="Grigoriev I.V."/>
            <person name="Jeffries T.W."/>
        </authorList>
    </citation>
    <scope>NUCLEOTIDE SEQUENCE [LARGE SCALE GENOMIC DNA]</scope>
    <source>
        <strain evidence="3">NRRL Y-1626</strain>
    </source>
</reference>
<dbReference type="Proteomes" id="UP000092321">
    <property type="component" value="Unassembled WGS sequence"/>
</dbReference>
<dbReference type="InterPro" id="IPR013272">
    <property type="entry name" value="Vps72/YL1_C"/>
</dbReference>
<evidence type="ECO:0000313" key="3">
    <source>
        <dbReference type="Proteomes" id="UP000092321"/>
    </source>
</evidence>
<dbReference type="PANTHER" id="PTHR28069">
    <property type="entry name" value="GH20023P"/>
    <property type="match status" value="1"/>
</dbReference>
<comment type="caution">
    <text evidence="2">The sequence shown here is derived from an EMBL/GenBank/DDBJ whole genome shotgun (WGS) entry which is preliminary data.</text>
</comment>
<feature type="domain" description="Vps72/YL1 C-terminal" evidence="1">
    <location>
        <begin position="66"/>
        <end position="96"/>
    </location>
</feature>